<dbReference type="NCBIfam" id="TIGR00082">
    <property type="entry name" value="rbfA"/>
    <property type="match status" value="1"/>
</dbReference>
<reference evidence="4" key="1">
    <citation type="submission" date="2022-01" db="EMBL/GenBank/DDBJ databases">
        <authorList>
            <person name="Karlyshev A.V."/>
            <person name="Jaspars M."/>
        </authorList>
    </citation>
    <scope>NUCLEOTIDE SEQUENCE</scope>
    <source>
        <strain evidence="4">AGSA3-2</strain>
    </source>
</reference>
<evidence type="ECO:0000256" key="3">
    <source>
        <dbReference type="SAM" id="MobiDB-lite"/>
    </source>
</evidence>
<dbReference type="InterPro" id="IPR000238">
    <property type="entry name" value="RbfA"/>
</dbReference>
<dbReference type="GeneID" id="94688334"/>
<evidence type="ECO:0000313" key="4">
    <source>
        <dbReference type="EMBL" id="MCE7510959.1"/>
    </source>
</evidence>
<sequence>MSRHRRPQGFQRTDRIADQIQRELARVLRFEMKDPRVDMVTIQDVRVSRDLSFADVYFTLLGRDADAGTEAEAVLGGAAGFLRSALAQTLNTRTTPRLRFHYDLTPEHASRLSQLIDEARAEDRAQSPDQEDQDHD</sequence>
<dbReference type="KEGG" id="axe:P40_18660"/>
<dbReference type="PANTHER" id="PTHR33515">
    <property type="entry name" value="RIBOSOME-BINDING FACTOR A, CHLOROPLASTIC-RELATED"/>
    <property type="match status" value="1"/>
</dbReference>
<feature type="region of interest" description="Disordered" evidence="3">
    <location>
        <begin position="117"/>
        <end position="136"/>
    </location>
</feature>
<dbReference type="PANTHER" id="PTHR33515:SF1">
    <property type="entry name" value="RIBOSOME-BINDING FACTOR A, CHLOROPLASTIC-RELATED"/>
    <property type="match status" value="1"/>
</dbReference>
<dbReference type="Proteomes" id="UP001107961">
    <property type="component" value="Unassembled WGS sequence"/>
</dbReference>
<feature type="compositionally biased region" description="Basic and acidic residues" evidence="3">
    <location>
        <begin position="117"/>
        <end position="126"/>
    </location>
</feature>
<comment type="subcellular location">
    <subcellularLocation>
        <location evidence="2">Cytoplasm</location>
    </subcellularLocation>
</comment>
<dbReference type="Gene3D" id="3.30.300.20">
    <property type="match status" value="1"/>
</dbReference>
<dbReference type="EMBL" id="JAJVKT010000034">
    <property type="protein sequence ID" value="MCE7510959.1"/>
    <property type="molecule type" value="Genomic_DNA"/>
</dbReference>
<dbReference type="InterPro" id="IPR015946">
    <property type="entry name" value="KH_dom-like_a/b"/>
</dbReference>
<comment type="subunit">
    <text evidence="2">Monomer. Binds 30S ribosomal subunits, but not 50S ribosomal subunits or 70S ribosomes.</text>
</comment>
<dbReference type="GO" id="GO:0043024">
    <property type="term" value="F:ribosomal small subunit binding"/>
    <property type="evidence" value="ECO:0007669"/>
    <property type="project" value="TreeGrafter"/>
</dbReference>
<dbReference type="Pfam" id="PF02033">
    <property type="entry name" value="RBFA"/>
    <property type="match status" value="1"/>
</dbReference>
<dbReference type="InterPro" id="IPR023799">
    <property type="entry name" value="RbfA_dom_sf"/>
</dbReference>
<keyword evidence="2" id="KW-0963">Cytoplasm</keyword>
<dbReference type="SUPFAM" id="SSF89919">
    <property type="entry name" value="Ribosome-binding factor A, RbfA"/>
    <property type="match status" value="1"/>
</dbReference>
<accession>A0A9Q3ZHH1</accession>
<comment type="function">
    <text evidence="2">One of several proteins that assist in the late maturation steps of the functional core of the 30S ribosomal subunit. Associates with free 30S ribosomal subunits (but not with 30S subunits that are part of 70S ribosomes or polysomes). Required for efficient processing of 16S rRNA. May interact with the 5'-terminal helix region of 16S rRNA.</text>
</comment>
<evidence type="ECO:0000313" key="5">
    <source>
        <dbReference type="Proteomes" id="UP001107961"/>
    </source>
</evidence>
<comment type="caution">
    <text evidence="4">The sequence shown here is derived from an EMBL/GenBank/DDBJ whole genome shotgun (WGS) entry which is preliminary data.</text>
</comment>
<evidence type="ECO:0000256" key="2">
    <source>
        <dbReference type="HAMAP-Rule" id="MF_00003"/>
    </source>
</evidence>
<proteinExistence type="inferred from homology"/>
<protein>
    <recommendedName>
        <fullName evidence="2">Ribosome-binding factor A</fullName>
    </recommendedName>
</protein>
<evidence type="ECO:0000256" key="1">
    <source>
        <dbReference type="ARBA" id="ARBA00022517"/>
    </source>
</evidence>
<dbReference type="GO" id="GO:0030490">
    <property type="term" value="P:maturation of SSU-rRNA"/>
    <property type="evidence" value="ECO:0007669"/>
    <property type="project" value="UniProtKB-UniRule"/>
</dbReference>
<keyword evidence="5" id="KW-1185">Reference proteome</keyword>
<dbReference type="HAMAP" id="MF_00003">
    <property type="entry name" value="RbfA"/>
    <property type="match status" value="1"/>
</dbReference>
<dbReference type="GO" id="GO:0005829">
    <property type="term" value="C:cytosol"/>
    <property type="evidence" value="ECO:0007669"/>
    <property type="project" value="TreeGrafter"/>
</dbReference>
<keyword evidence="1 2" id="KW-0690">Ribosome biogenesis</keyword>
<comment type="similarity">
    <text evidence="2">Belongs to the RbfA family.</text>
</comment>
<gene>
    <name evidence="2 4" type="primary">rbfA</name>
    <name evidence="4" type="ORF">LZG35_20180</name>
</gene>
<dbReference type="AlphaFoldDB" id="A0A9Q3ZHH1"/>
<name>A0A9Q3ZHH1_9GAMM</name>
<dbReference type="RefSeq" id="WP_022993538.1">
    <property type="nucleotide sequence ID" value="NZ_CBDDTQ010000006.1"/>
</dbReference>
<organism evidence="4 5">
    <name type="scientific">Alloalcanivorax xenomutans</name>
    <dbReference type="NCBI Taxonomy" id="1094342"/>
    <lineage>
        <taxon>Bacteria</taxon>
        <taxon>Pseudomonadati</taxon>
        <taxon>Pseudomonadota</taxon>
        <taxon>Gammaproteobacteria</taxon>
        <taxon>Oceanospirillales</taxon>
        <taxon>Alcanivoracaceae</taxon>
        <taxon>Alloalcanivorax</taxon>
    </lineage>
</organism>